<evidence type="ECO:0000313" key="1">
    <source>
        <dbReference type="EMBL" id="KAG0714059.1"/>
    </source>
</evidence>
<dbReference type="AlphaFoldDB" id="A0A8J4XXV2"/>
<name>A0A8J4XXV2_CHIOP</name>
<keyword evidence="2" id="KW-1185">Reference proteome</keyword>
<reference evidence="1" key="1">
    <citation type="submission" date="2020-07" db="EMBL/GenBank/DDBJ databases">
        <title>The High-quality genome of the commercially important snow crab, Chionoecetes opilio.</title>
        <authorList>
            <person name="Jeong J.-H."/>
            <person name="Ryu S."/>
        </authorList>
    </citation>
    <scope>NUCLEOTIDE SEQUENCE</scope>
    <source>
        <strain evidence="1">MADBK_172401_WGS</strain>
        <tissue evidence="1">Digestive gland</tissue>
    </source>
</reference>
<accession>A0A8J4XXV2</accession>
<comment type="caution">
    <text evidence="1">The sequence shown here is derived from an EMBL/GenBank/DDBJ whole genome shotgun (WGS) entry which is preliminary data.</text>
</comment>
<sequence length="141" mass="16036">MKKKWKAEAAKKTEECDVKINAYEGEVAYLKAQHQEVGNALLERGMEFQAFVLKNKELRKTFSSLEKERLVSQRKPEQCSGGCEAAKALRQQLAESRMTMSVIDALGTRGRLPLQWEEQDRACKERCKCTLQSRPSPRGSS</sequence>
<proteinExistence type="predicted"/>
<organism evidence="1 2">
    <name type="scientific">Chionoecetes opilio</name>
    <name type="common">Atlantic snow crab</name>
    <name type="synonym">Cancer opilio</name>
    <dbReference type="NCBI Taxonomy" id="41210"/>
    <lineage>
        <taxon>Eukaryota</taxon>
        <taxon>Metazoa</taxon>
        <taxon>Ecdysozoa</taxon>
        <taxon>Arthropoda</taxon>
        <taxon>Crustacea</taxon>
        <taxon>Multicrustacea</taxon>
        <taxon>Malacostraca</taxon>
        <taxon>Eumalacostraca</taxon>
        <taxon>Eucarida</taxon>
        <taxon>Decapoda</taxon>
        <taxon>Pleocyemata</taxon>
        <taxon>Brachyura</taxon>
        <taxon>Eubrachyura</taxon>
        <taxon>Majoidea</taxon>
        <taxon>Majidae</taxon>
        <taxon>Chionoecetes</taxon>
    </lineage>
</organism>
<dbReference type="EMBL" id="JACEEZ010020840">
    <property type="protein sequence ID" value="KAG0714059.1"/>
    <property type="molecule type" value="Genomic_DNA"/>
</dbReference>
<gene>
    <name evidence="1" type="ORF">GWK47_014868</name>
</gene>
<dbReference type="Proteomes" id="UP000770661">
    <property type="component" value="Unassembled WGS sequence"/>
</dbReference>
<protein>
    <submittedName>
        <fullName evidence="1">Uncharacterized protein</fullName>
    </submittedName>
</protein>
<evidence type="ECO:0000313" key="2">
    <source>
        <dbReference type="Proteomes" id="UP000770661"/>
    </source>
</evidence>